<dbReference type="PANTHER" id="PTHR12436:SF3">
    <property type="entry name" value="GERMINAL-CENTER ASSOCIATED NUCLEAR PROTEIN"/>
    <property type="match status" value="1"/>
</dbReference>
<dbReference type="PANTHER" id="PTHR12436">
    <property type="entry name" value="80 KDA MCM3-ASSOCIATED PROTEIN"/>
    <property type="match status" value="1"/>
</dbReference>
<dbReference type="Proteomes" id="UP000198406">
    <property type="component" value="Unassembled WGS sequence"/>
</dbReference>
<reference evidence="2 3" key="1">
    <citation type="journal article" date="2015" name="Plant Cell">
        <title>Oil accumulation by the oleaginous diatom Fistulifera solaris as revealed by the genome and transcriptome.</title>
        <authorList>
            <person name="Tanaka T."/>
            <person name="Maeda Y."/>
            <person name="Veluchamy A."/>
            <person name="Tanaka M."/>
            <person name="Abida H."/>
            <person name="Marechal E."/>
            <person name="Bowler C."/>
            <person name="Muto M."/>
            <person name="Sunaga Y."/>
            <person name="Tanaka M."/>
            <person name="Yoshino T."/>
            <person name="Taniguchi T."/>
            <person name="Fukuda Y."/>
            <person name="Nemoto M."/>
            <person name="Matsumoto M."/>
            <person name="Wong P.S."/>
            <person name="Aburatani S."/>
            <person name="Fujibuchi W."/>
        </authorList>
    </citation>
    <scope>NUCLEOTIDE SEQUENCE [LARGE SCALE GENOMIC DNA]</scope>
    <source>
        <strain evidence="2 3">JPCC DA0580</strain>
    </source>
</reference>
<dbReference type="Pfam" id="PF03399">
    <property type="entry name" value="SAC3_GANP"/>
    <property type="match status" value="1"/>
</dbReference>
<dbReference type="InterPro" id="IPR045107">
    <property type="entry name" value="SAC3/GANP/THP3"/>
</dbReference>
<sequence length="410" mass="46302">MQALEKFYGLEKEGGKDSSNRVILGLAQYPSDMPPQPAPYSMCRKEECDDRQSSGEVSIFERMSSSIGRSSSLQAALQNSQTKATKDRYAIDPCLAVSKYRRSAAGVTDRYPPRTMEQLHGTVQYLQQLLIAAPSRSPDGVPVSYLSVVEFVQDRFRAVQVDLTRSQQTSKRIQLSMIRSQILIIYFMADVPEYSSKLGMDALKAALSNYWLNTKDSTEIQREWDDEVLAYTLLLQVCCEEPLSFSELYRKVYRGKGELLNWSLRLAGEWAQGNWFIVLKLLREGSNHATFSALVRCCVARQLSHLRWNALQMYNVTWGRAEAVPLEDVARLLMRKDSATFCQACGLSLTDTKDAILFEVSQLEQPAIVFPIRDDDFVFGPSGGSFRSVTVAKISLKLPSIKYMTSLCFF</sequence>
<organism evidence="2 3">
    <name type="scientific">Fistulifera solaris</name>
    <name type="common">Oleaginous diatom</name>
    <dbReference type="NCBI Taxonomy" id="1519565"/>
    <lineage>
        <taxon>Eukaryota</taxon>
        <taxon>Sar</taxon>
        <taxon>Stramenopiles</taxon>
        <taxon>Ochrophyta</taxon>
        <taxon>Bacillariophyta</taxon>
        <taxon>Bacillariophyceae</taxon>
        <taxon>Bacillariophycidae</taxon>
        <taxon>Naviculales</taxon>
        <taxon>Naviculaceae</taxon>
        <taxon>Fistulifera</taxon>
    </lineage>
</organism>
<dbReference type="InParanoid" id="A0A1Z5KPF4"/>
<dbReference type="EMBL" id="BDSP01000262">
    <property type="protein sequence ID" value="GAX27982.1"/>
    <property type="molecule type" value="Genomic_DNA"/>
</dbReference>
<dbReference type="GO" id="GO:0005737">
    <property type="term" value="C:cytoplasm"/>
    <property type="evidence" value="ECO:0007669"/>
    <property type="project" value="TreeGrafter"/>
</dbReference>
<dbReference type="AlphaFoldDB" id="A0A1Z5KPF4"/>
<accession>A0A1Z5KPF4</accession>
<proteinExistence type="predicted"/>
<comment type="caution">
    <text evidence="2">The sequence shown here is derived from an EMBL/GenBank/DDBJ whole genome shotgun (WGS) entry which is preliminary data.</text>
</comment>
<evidence type="ECO:0000313" key="3">
    <source>
        <dbReference type="Proteomes" id="UP000198406"/>
    </source>
</evidence>
<evidence type="ECO:0000259" key="1">
    <source>
        <dbReference type="Pfam" id="PF03399"/>
    </source>
</evidence>
<evidence type="ECO:0000313" key="2">
    <source>
        <dbReference type="EMBL" id="GAX27982.1"/>
    </source>
</evidence>
<name>A0A1Z5KPF4_FISSO</name>
<dbReference type="InterPro" id="IPR005062">
    <property type="entry name" value="SAC3/GANP/THP3_conserved"/>
</dbReference>
<dbReference type="Gene3D" id="1.25.40.990">
    <property type="match status" value="1"/>
</dbReference>
<keyword evidence="3" id="KW-1185">Reference proteome</keyword>
<gene>
    <name evidence="2" type="ORF">FisN_32Lh001</name>
</gene>
<dbReference type="OrthoDB" id="48402at2759"/>
<dbReference type="GO" id="GO:0006406">
    <property type="term" value="P:mRNA export from nucleus"/>
    <property type="evidence" value="ECO:0007669"/>
    <property type="project" value="TreeGrafter"/>
</dbReference>
<protein>
    <recommendedName>
        <fullName evidence="1">SAC3/GANP/THP3 conserved domain-containing protein</fullName>
    </recommendedName>
</protein>
<feature type="domain" description="SAC3/GANP/THP3 conserved" evidence="1">
    <location>
        <begin position="42"/>
        <end position="350"/>
    </location>
</feature>
<dbReference type="GO" id="GO:0070390">
    <property type="term" value="C:transcription export complex 2"/>
    <property type="evidence" value="ECO:0007669"/>
    <property type="project" value="TreeGrafter"/>
</dbReference>